<protein>
    <submittedName>
        <fullName evidence="4">Serine hydrolase</fullName>
    </submittedName>
</protein>
<keyword evidence="5" id="KW-1185">Reference proteome</keyword>
<keyword evidence="2" id="KW-0732">Signal</keyword>
<dbReference type="PANTHER" id="PTHR46825:SF9">
    <property type="entry name" value="BETA-LACTAMASE-RELATED DOMAIN-CONTAINING PROTEIN"/>
    <property type="match status" value="1"/>
</dbReference>
<sequence>MKTKKILFIVFALAICSPSSAQIFDKIKKTIGKATSVISLDKLSRDPVTTSFKDVNKTKYLEDDFGNDAVYKNIHDQPYTWEKGFFLTPGFYQGNFNSFCIKAGTYAPQSGNGRFYAELKGPKADIISAIIEGYQKDPDITQKEVQLLLWAIIAKTDFQKMKGPIKVTALKLLTPNQLARLSKGALETYATNEIKDIAKKNETLRYIMEAENNLRRKYYQGVSEYSEYEEVAMRAGVEPIFHGFNKGRWTKHPNGFFIRYSLKSYRGTLTQIYVPENNIEAYTPIRGKGPYTSDFYPTTVGTYYQSRNSIATPANPAGQRIIQTDVPPGGTVWGGGSSGDPSGSGGTSGGSNDTGNETGNDGSTGGNSSSGGTDETNGSGGNDGTSGSGGNGGNDGTGGNSSGGTLPSNEEEKNPFDCEEVIHPIADATIKQEMLFQNIPGAIVCVFKGDSIIHMKAYGKMGPGKPLTLESRLHWASISKSVTAVAAMQMVEIGSRLKLSDKPSKLLPYWPSSIEVEDEDGNTLTDNRLGEITLQHLLNNSSGIQHYGKGMNDSTATIYKRKKVPFVRNTSYEDLLNGQFNAQGATEMFNKSVLDFKPGTDYLYSSYGFVLAGAMIDKQSNNGYEAYIMKHIKDRLGLESFQKTTNEDKYGYEIFNDGIVGNHPVGSFNKVLPAGGWESTICDLATYARALSRGELLYDDNALWKKENMYMFDDMTTRGYGLGVNRMGTGDNLRVYHGGTNNYARSYMQFFPSDTTGIVVLSSLRHADLERLIRNLVNNMNLRVGLYGSDTRPLNKCHHSMKSKNDQFVGVWRRTGKDQIIRTGLDLESFKIEMNTLKSYGYYLDSFDISYTGENNKEIYDGVFKKGNKTQVLITGKYPAGIDREVIRFREQGLEIVDVNYGRDKPENADDGVYNFTINALFERDAPQSTLFHSFTTLDIVDKINEKQAQNLRLIDIEAIPVNKDSHQNFLCLFTAGNPNKFLIENQTDFRENLKNGTYSSFGQILDIESYYNNNREGKYWSVASIWETSGVSQKTSINETDDYTMSFCNFMDLHTTNEFNGYELIDWERTYTEPTED</sequence>
<dbReference type="GO" id="GO:0016787">
    <property type="term" value="F:hydrolase activity"/>
    <property type="evidence" value="ECO:0007669"/>
    <property type="project" value="UniProtKB-KW"/>
</dbReference>
<name>A0A6G6GK05_9FLAO</name>
<evidence type="ECO:0000256" key="1">
    <source>
        <dbReference type="SAM" id="MobiDB-lite"/>
    </source>
</evidence>
<dbReference type="SUPFAM" id="SSF56601">
    <property type="entry name" value="beta-lactamase/transpeptidase-like"/>
    <property type="match status" value="1"/>
</dbReference>
<organism evidence="4 5">
    <name type="scientific">Rasiella rasia</name>
    <dbReference type="NCBI Taxonomy" id="2744027"/>
    <lineage>
        <taxon>Bacteria</taxon>
        <taxon>Pseudomonadati</taxon>
        <taxon>Bacteroidota</taxon>
        <taxon>Flavobacteriia</taxon>
        <taxon>Flavobacteriales</taxon>
        <taxon>Flavobacteriaceae</taxon>
        <taxon>Rasiella</taxon>
    </lineage>
</organism>
<dbReference type="RefSeq" id="WP_164678918.1">
    <property type="nucleotide sequence ID" value="NZ_CP049057.1"/>
</dbReference>
<dbReference type="Proteomes" id="UP000505306">
    <property type="component" value="Chromosome"/>
</dbReference>
<dbReference type="InterPro" id="IPR050491">
    <property type="entry name" value="AmpC-like"/>
</dbReference>
<feature type="domain" description="Beta-lactamase-related" evidence="3">
    <location>
        <begin position="427"/>
        <end position="767"/>
    </location>
</feature>
<feature type="region of interest" description="Disordered" evidence="1">
    <location>
        <begin position="311"/>
        <end position="414"/>
    </location>
</feature>
<gene>
    <name evidence="4" type="ORF">G5B37_04720</name>
</gene>
<dbReference type="KEGG" id="mgel:G5B37_04720"/>
<dbReference type="Gene3D" id="3.40.710.10">
    <property type="entry name" value="DD-peptidase/beta-lactamase superfamily"/>
    <property type="match status" value="1"/>
</dbReference>
<dbReference type="InterPro" id="IPR001466">
    <property type="entry name" value="Beta-lactam-related"/>
</dbReference>
<evidence type="ECO:0000313" key="5">
    <source>
        <dbReference type="Proteomes" id="UP000505306"/>
    </source>
</evidence>
<feature type="compositionally biased region" description="Low complexity" evidence="1">
    <location>
        <begin position="350"/>
        <end position="361"/>
    </location>
</feature>
<dbReference type="InterPro" id="IPR012338">
    <property type="entry name" value="Beta-lactam/transpept-like"/>
</dbReference>
<feature type="chain" id="PRO_5026273283" evidence="2">
    <location>
        <begin position="22"/>
        <end position="1078"/>
    </location>
</feature>
<keyword evidence="4" id="KW-0378">Hydrolase</keyword>
<dbReference type="AlphaFoldDB" id="A0A6G6GK05"/>
<reference evidence="4 5" key="1">
    <citation type="submission" date="2020-02" db="EMBL/GenBank/DDBJ databases">
        <title>Complete genome sequence of Flavobacteriaceae bacterium.</title>
        <authorList>
            <person name="Kim S.-J."/>
            <person name="Kim Y.-S."/>
            <person name="Kim K.-H."/>
        </authorList>
    </citation>
    <scope>NUCLEOTIDE SEQUENCE [LARGE SCALE GENOMIC DNA]</scope>
    <source>
        <strain evidence="4 5">RR4-40</strain>
    </source>
</reference>
<proteinExistence type="predicted"/>
<dbReference type="Pfam" id="PF00144">
    <property type="entry name" value="Beta-lactamase"/>
    <property type="match status" value="1"/>
</dbReference>
<evidence type="ECO:0000256" key="2">
    <source>
        <dbReference type="SAM" id="SignalP"/>
    </source>
</evidence>
<evidence type="ECO:0000259" key="3">
    <source>
        <dbReference type="Pfam" id="PF00144"/>
    </source>
</evidence>
<dbReference type="EMBL" id="CP049057">
    <property type="protein sequence ID" value="QIE58889.1"/>
    <property type="molecule type" value="Genomic_DNA"/>
</dbReference>
<feature type="compositionally biased region" description="Gly residues" evidence="1">
    <location>
        <begin position="331"/>
        <end position="349"/>
    </location>
</feature>
<evidence type="ECO:0000313" key="4">
    <source>
        <dbReference type="EMBL" id="QIE58889.1"/>
    </source>
</evidence>
<feature type="signal peptide" evidence="2">
    <location>
        <begin position="1"/>
        <end position="21"/>
    </location>
</feature>
<feature type="compositionally biased region" description="Gly residues" evidence="1">
    <location>
        <begin position="378"/>
        <end position="402"/>
    </location>
</feature>
<dbReference type="PANTHER" id="PTHR46825">
    <property type="entry name" value="D-ALANYL-D-ALANINE-CARBOXYPEPTIDASE/ENDOPEPTIDASE AMPH"/>
    <property type="match status" value="1"/>
</dbReference>
<accession>A0A6G6GK05</accession>